<protein>
    <submittedName>
        <fullName evidence="3">Putative membrane protein DUF2318</fullName>
    </submittedName>
</protein>
<sequence length="172" mass="18735">MSERQAKRDQFRKEGEGAKSTGRLLLPGILVLLAALGVGAWLLLGDGGGGGVQTVRIDEGGVLHLPASDFDDGRARFFQYRGQHGTVRFFVVKSRDGVIRAAFDACDVCYREKKGYRQEGDAMICNNCGQAFPSDQVNVVKGGCNPSPLQRELVGDQVRIRVASLEQGVKYF</sequence>
<evidence type="ECO:0000259" key="2">
    <source>
        <dbReference type="Pfam" id="PF10080"/>
    </source>
</evidence>
<dbReference type="EMBL" id="VNIB01000007">
    <property type="protein sequence ID" value="TYO98258.1"/>
    <property type="molecule type" value="Genomic_DNA"/>
</dbReference>
<accession>A0A5D3WJ84</accession>
<organism evidence="3 4">
    <name type="scientific">Geothermobacter ehrlichii</name>
    <dbReference type="NCBI Taxonomy" id="213224"/>
    <lineage>
        <taxon>Bacteria</taxon>
        <taxon>Pseudomonadati</taxon>
        <taxon>Thermodesulfobacteriota</taxon>
        <taxon>Desulfuromonadia</taxon>
        <taxon>Desulfuromonadales</taxon>
        <taxon>Geothermobacteraceae</taxon>
        <taxon>Geothermobacter</taxon>
    </lineage>
</organism>
<dbReference type="Pfam" id="PF10080">
    <property type="entry name" value="FtrD-like"/>
    <property type="match status" value="1"/>
</dbReference>
<keyword evidence="1" id="KW-0472">Membrane</keyword>
<dbReference type="OrthoDB" id="9792533at2"/>
<evidence type="ECO:0000313" key="4">
    <source>
        <dbReference type="Proteomes" id="UP000324159"/>
    </source>
</evidence>
<keyword evidence="1" id="KW-0812">Transmembrane</keyword>
<evidence type="ECO:0000256" key="1">
    <source>
        <dbReference type="SAM" id="Phobius"/>
    </source>
</evidence>
<name>A0A5D3WJ84_9BACT</name>
<evidence type="ECO:0000313" key="3">
    <source>
        <dbReference type="EMBL" id="TYO98258.1"/>
    </source>
</evidence>
<dbReference type="Proteomes" id="UP000324159">
    <property type="component" value="Unassembled WGS sequence"/>
</dbReference>
<proteinExistence type="predicted"/>
<reference evidence="3 4" key="1">
    <citation type="submission" date="2019-07" db="EMBL/GenBank/DDBJ databases">
        <title>Genomic Encyclopedia of Type Strains, Phase IV (KMG-IV): sequencing the most valuable type-strain genomes for metagenomic binning, comparative biology and taxonomic classification.</title>
        <authorList>
            <person name="Goeker M."/>
        </authorList>
    </citation>
    <scope>NUCLEOTIDE SEQUENCE [LARGE SCALE GENOMIC DNA]</scope>
    <source>
        <strain evidence="3 4">SS015</strain>
    </source>
</reference>
<feature type="transmembrane region" description="Helical" evidence="1">
    <location>
        <begin position="21"/>
        <end position="44"/>
    </location>
</feature>
<comment type="caution">
    <text evidence="3">The sequence shown here is derived from an EMBL/GenBank/DDBJ whole genome shotgun (WGS) entry which is preliminary data.</text>
</comment>
<gene>
    <name evidence="3" type="ORF">EDC39_10753</name>
</gene>
<keyword evidence="1" id="KW-1133">Transmembrane helix</keyword>
<keyword evidence="4" id="KW-1185">Reference proteome</keyword>
<dbReference type="RefSeq" id="WP_148896028.1">
    <property type="nucleotide sequence ID" value="NZ_VNIB01000007.1"/>
</dbReference>
<dbReference type="InterPro" id="IPR018758">
    <property type="entry name" value="FtrD-like"/>
</dbReference>
<dbReference type="AlphaFoldDB" id="A0A5D3WJ84"/>
<feature type="domain" description="Membrane iron-sulfur containing protein FtrD-like" evidence="2">
    <location>
        <begin position="71"/>
        <end position="172"/>
    </location>
</feature>